<gene>
    <name evidence="1" type="ORF">ANME2D_00001</name>
</gene>
<dbReference type="OrthoDB" id="374522at2157"/>
<reference evidence="1 2" key="1">
    <citation type="journal article" date="2013" name="Nature">
        <title>Anaerobic oxidation of methane coupled to nitrate reduction in a novel archaeal lineage.</title>
        <authorList>
            <person name="Haroon M.F."/>
            <person name="Hu S."/>
            <person name="Shi Y."/>
            <person name="Imelfort M."/>
            <person name="Keller J."/>
            <person name="Hugenholtz P."/>
            <person name="Yuan Z."/>
            <person name="Tyson G.W."/>
        </authorList>
    </citation>
    <scope>NUCLEOTIDE SEQUENCE [LARGE SCALE GENOMIC DNA]</scope>
    <source>
        <strain evidence="1 2">ANME-2d</strain>
    </source>
</reference>
<comment type="caution">
    <text evidence="1">The sequence shown here is derived from an EMBL/GenBank/DDBJ whole genome shotgun (WGS) entry which is preliminary data.</text>
</comment>
<dbReference type="AlphaFoldDB" id="A0A062V8V7"/>
<protein>
    <submittedName>
        <fullName evidence="1">Uncharacterized protein</fullName>
    </submittedName>
</protein>
<accession>A0A062V8V7</accession>
<dbReference type="Proteomes" id="UP000027153">
    <property type="component" value="Unassembled WGS sequence"/>
</dbReference>
<evidence type="ECO:0000313" key="2">
    <source>
        <dbReference type="Proteomes" id="UP000027153"/>
    </source>
</evidence>
<proteinExistence type="predicted"/>
<evidence type="ECO:0000313" key="1">
    <source>
        <dbReference type="EMBL" id="KCZ72943.1"/>
    </source>
</evidence>
<keyword evidence="2" id="KW-1185">Reference proteome</keyword>
<dbReference type="EMBL" id="JMIY01000001">
    <property type="protein sequence ID" value="KCZ72943.1"/>
    <property type="molecule type" value="Genomic_DNA"/>
</dbReference>
<feature type="non-terminal residue" evidence="1">
    <location>
        <position position="1"/>
    </location>
</feature>
<name>A0A062V8V7_9EURY</name>
<dbReference type="RefSeq" id="WP_048088168.1">
    <property type="nucleotide sequence ID" value="NZ_JMIY01000001.1"/>
</dbReference>
<sequence>SLSTNMIQDTIRNYDRSEVLSLMRVIKIGGERTHRPFPVLCTERDKIYKVRTWDIDIAMSIQGGDHVLVNQDEIIKLYDNKIAVMMK</sequence>
<organism evidence="1 2">
    <name type="scientific">Candidatus Methanoperedens nitratireducens</name>
    <dbReference type="NCBI Taxonomy" id="1392998"/>
    <lineage>
        <taxon>Archaea</taxon>
        <taxon>Methanobacteriati</taxon>
        <taxon>Methanobacteriota</taxon>
        <taxon>Stenosarchaea group</taxon>
        <taxon>Methanomicrobia</taxon>
        <taxon>Methanosarcinales</taxon>
        <taxon>ANME-2 cluster</taxon>
        <taxon>Candidatus Methanoperedentaceae</taxon>
        <taxon>Candidatus Methanoperedens</taxon>
    </lineage>
</organism>